<name>B7FWL7_PHATC</name>
<dbReference type="PANTHER" id="PTHR24353:SF143">
    <property type="entry name" value="PROTEIN KINASE DOMAIN-CONTAINING PROTEIN"/>
    <property type="match status" value="1"/>
</dbReference>
<protein>
    <submittedName>
        <fullName evidence="9">Uncharacterized protein</fullName>
    </submittedName>
</protein>
<feature type="non-terminal residue" evidence="9">
    <location>
        <position position="1"/>
    </location>
</feature>
<dbReference type="PANTHER" id="PTHR24353">
    <property type="entry name" value="CYCLIC NUCLEOTIDE-DEPENDENT PROTEIN KINASE"/>
    <property type="match status" value="1"/>
</dbReference>
<evidence type="ECO:0000256" key="5">
    <source>
        <dbReference type="ARBA" id="ARBA00022840"/>
    </source>
</evidence>
<organism evidence="9 10">
    <name type="scientific">Phaeodactylum tricornutum (strain CCAP 1055/1)</name>
    <dbReference type="NCBI Taxonomy" id="556484"/>
    <lineage>
        <taxon>Eukaryota</taxon>
        <taxon>Sar</taxon>
        <taxon>Stramenopiles</taxon>
        <taxon>Ochrophyta</taxon>
        <taxon>Bacillariophyta</taxon>
        <taxon>Bacillariophyceae</taxon>
        <taxon>Bacillariophycidae</taxon>
        <taxon>Naviculales</taxon>
        <taxon>Phaeodactylaceae</taxon>
        <taxon>Phaeodactylum</taxon>
    </lineage>
</organism>
<keyword evidence="4" id="KW-0418">Kinase</keyword>
<accession>B7FWL7</accession>
<evidence type="ECO:0000256" key="3">
    <source>
        <dbReference type="ARBA" id="ARBA00022741"/>
    </source>
</evidence>
<dbReference type="Pfam" id="PF00069">
    <property type="entry name" value="Pkinase"/>
    <property type="match status" value="1"/>
</dbReference>
<dbReference type="KEGG" id="pti:PHATRDRAFT_11631"/>
<keyword evidence="1" id="KW-0723">Serine/threonine-protein kinase</keyword>
<dbReference type="PROSITE" id="PS00107">
    <property type="entry name" value="PROTEIN_KINASE_ATP"/>
    <property type="match status" value="1"/>
</dbReference>
<evidence type="ECO:0000259" key="7">
    <source>
        <dbReference type="PROSITE" id="PS50011"/>
    </source>
</evidence>
<dbReference type="SUPFAM" id="SSF56112">
    <property type="entry name" value="Protein kinase-like (PK-like)"/>
    <property type="match status" value="1"/>
</dbReference>
<dbReference type="GO" id="GO:0005952">
    <property type="term" value="C:cAMP-dependent protein kinase complex"/>
    <property type="evidence" value="ECO:0007669"/>
    <property type="project" value="TreeGrafter"/>
</dbReference>
<dbReference type="InterPro" id="IPR011009">
    <property type="entry name" value="Kinase-like_dom_sf"/>
</dbReference>
<dbReference type="PROSITE" id="PS51285">
    <property type="entry name" value="AGC_KINASE_CTER"/>
    <property type="match status" value="1"/>
</dbReference>
<gene>
    <name evidence="9" type="ORF">PHATRDRAFT_11631</name>
</gene>
<evidence type="ECO:0000256" key="1">
    <source>
        <dbReference type="ARBA" id="ARBA00022527"/>
    </source>
</evidence>
<evidence type="ECO:0000256" key="2">
    <source>
        <dbReference type="ARBA" id="ARBA00022679"/>
    </source>
</evidence>
<dbReference type="HOGENOM" id="CLU_000288_73_2_1"/>
<dbReference type="GO" id="GO:0005524">
    <property type="term" value="F:ATP binding"/>
    <property type="evidence" value="ECO:0007669"/>
    <property type="project" value="UniProtKB-UniRule"/>
</dbReference>
<reference evidence="9 10" key="1">
    <citation type="journal article" date="2008" name="Nature">
        <title>The Phaeodactylum genome reveals the evolutionary history of diatom genomes.</title>
        <authorList>
            <person name="Bowler C."/>
            <person name="Allen A.E."/>
            <person name="Badger J.H."/>
            <person name="Grimwood J."/>
            <person name="Jabbari K."/>
            <person name="Kuo A."/>
            <person name="Maheswari U."/>
            <person name="Martens C."/>
            <person name="Maumus F."/>
            <person name="Otillar R.P."/>
            <person name="Rayko E."/>
            <person name="Salamov A."/>
            <person name="Vandepoele K."/>
            <person name="Beszteri B."/>
            <person name="Gruber A."/>
            <person name="Heijde M."/>
            <person name="Katinka M."/>
            <person name="Mock T."/>
            <person name="Valentin K."/>
            <person name="Verret F."/>
            <person name="Berges J.A."/>
            <person name="Brownlee C."/>
            <person name="Cadoret J.P."/>
            <person name="Chiovitti A."/>
            <person name="Choi C.J."/>
            <person name="Coesel S."/>
            <person name="De Martino A."/>
            <person name="Detter J.C."/>
            <person name="Durkin C."/>
            <person name="Falciatore A."/>
            <person name="Fournet J."/>
            <person name="Haruta M."/>
            <person name="Huysman M.J."/>
            <person name="Jenkins B.D."/>
            <person name="Jiroutova K."/>
            <person name="Jorgensen R.E."/>
            <person name="Joubert Y."/>
            <person name="Kaplan A."/>
            <person name="Kroger N."/>
            <person name="Kroth P.G."/>
            <person name="La Roche J."/>
            <person name="Lindquist E."/>
            <person name="Lommer M."/>
            <person name="Martin-Jezequel V."/>
            <person name="Lopez P.J."/>
            <person name="Lucas S."/>
            <person name="Mangogna M."/>
            <person name="McGinnis K."/>
            <person name="Medlin L.K."/>
            <person name="Montsant A."/>
            <person name="Oudot-Le Secq M.P."/>
            <person name="Napoli C."/>
            <person name="Obornik M."/>
            <person name="Parker M.S."/>
            <person name="Petit J.L."/>
            <person name="Porcel B.M."/>
            <person name="Poulsen N."/>
            <person name="Robison M."/>
            <person name="Rychlewski L."/>
            <person name="Rynearson T.A."/>
            <person name="Schmutz J."/>
            <person name="Shapiro H."/>
            <person name="Siaut M."/>
            <person name="Stanley M."/>
            <person name="Sussman M.R."/>
            <person name="Taylor A.R."/>
            <person name="Vardi A."/>
            <person name="von Dassow P."/>
            <person name="Vyverman W."/>
            <person name="Willis A."/>
            <person name="Wyrwicz L.S."/>
            <person name="Rokhsar D.S."/>
            <person name="Weissenbach J."/>
            <person name="Armbrust E.V."/>
            <person name="Green B.R."/>
            <person name="Van de Peer Y."/>
            <person name="Grigoriev I.V."/>
        </authorList>
    </citation>
    <scope>NUCLEOTIDE SEQUENCE [LARGE SCALE GENOMIC DNA]</scope>
    <source>
        <strain evidence="9 10">CCAP 1055/1</strain>
    </source>
</reference>
<evidence type="ECO:0000313" key="10">
    <source>
        <dbReference type="Proteomes" id="UP000000759"/>
    </source>
</evidence>
<dbReference type="AlphaFoldDB" id="B7FWL7"/>
<dbReference type="SMART" id="SM00220">
    <property type="entry name" value="S_TKc"/>
    <property type="match status" value="1"/>
</dbReference>
<dbReference type="eggNOG" id="KOG0614">
    <property type="taxonomic scope" value="Eukaryota"/>
</dbReference>
<dbReference type="GeneID" id="7200329"/>
<dbReference type="RefSeq" id="XP_002179183.1">
    <property type="nucleotide sequence ID" value="XM_002179147.1"/>
</dbReference>
<feature type="non-terminal residue" evidence="9">
    <location>
        <position position="300"/>
    </location>
</feature>
<evidence type="ECO:0000256" key="6">
    <source>
        <dbReference type="PROSITE-ProRule" id="PRU10141"/>
    </source>
</evidence>
<dbReference type="InterPro" id="IPR017441">
    <property type="entry name" value="Protein_kinase_ATP_BS"/>
</dbReference>
<keyword evidence="5 6" id="KW-0067">ATP-binding</keyword>
<feature type="binding site" evidence="6">
    <location>
        <position position="36"/>
    </location>
    <ligand>
        <name>ATP</name>
        <dbReference type="ChEBI" id="CHEBI:30616"/>
    </ligand>
</feature>
<dbReference type="STRING" id="556484.B7FWL7"/>
<evidence type="ECO:0000259" key="8">
    <source>
        <dbReference type="PROSITE" id="PS51285"/>
    </source>
</evidence>
<dbReference type="PROSITE" id="PS50011">
    <property type="entry name" value="PROTEIN_KINASE_DOM"/>
    <property type="match status" value="1"/>
</dbReference>
<dbReference type="InterPro" id="IPR000961">
    <property type="entry name" value="AGC-kinase_C"/>
</dbReference>
<proteinExistence type="predicted"/>
<evidence type="ECO:0000256" key="4">
    <source>
        <dbReference type="ARBA" id="ARBA00022777"/>
    </source>
</evidence>
<dbReference type="Proteomes" id="UP000000759">
    <property type="component" value="Chromosome 6"/>
</dbReference>
<dbReference type="Gene3D" id="1.10.510.10">
    <property type="entry name" value="Transferase(Phosphotransferase) domain 1"/>
    <property type="match status" value="1"/>
</dbReference>
<keyword evidence="2" id="KW-0808">Transferase</keyword>
<feature type="domain" description="AGC-kinase C-terminal" evidence="8">
    <location>
        <begin position="266"/>
        <end position="300"/>
    </location>
</feature>
<dbReference type="InParanoid" id="B7FWL7"/>
<dbReference type="EMBL" id="CM000609">
    <property type="protein sequence ID" value="EEC49006.1"/>
    <property type="molecule type" value="Genomic_DNA"/>
</dbReference>
<evidence type="ECO:0000313" key="9">
    <source>
        <dbReference type="EMBL" id="EEC49006.1"/>
    </source>
</evidence>
<reference evidence="10" key="2">
    <citation type="submission" date="2008-08" db="EMBL/GenBank/DDBJ databases">
        <authorList>
            <consortium name="Diatom Consortium"/>
            <person name="Grigoriev I."/>
            <person name="Grimwood J."/>
            <person name="Kuo A."/>
            <person name="Otillar R.P."/>
            <person name="Salamov A."/>
            <person name="Detter J.C."/>
            <person name="Lindquist E."/>
            <person name="Shapiro H."/>
            <person name="Lucas S."/>
            <person name="Glavina del Rio T."/>
            <person name="Pitluck S."/>
            <person name="Rokhsar D."/>
            <person name="Bowler C."/>
        </authorList>
    </citation>
    <scope>GENOME REANNOTATION</scope>
    <source>
        <strain evidence="10">CCAP 1055/1</strain>
    </source>
</reference>
<feature type="domain" description="Protein kinase" evidence="7">
    <location>
        <begin position="6"/>
        <end position="265"/>
    </location>
</feature>
<dbReference type="Gene3D" id="3.30.200.20">
    <property type="entry name" value="Phosphorylase Kinase, domain 1"/>
    <property type="match status" value="1"/>
</dbReference>
<dbReference type="InterPro" id="IPR000719">
    <property type="entry name" value="Prot_kinase_dom"/>
</dbReference>
<sequence length="300" mass="34193">LKLEALRKYQILGEGNFGQVWLVTESESSSTPYALKIQAKFELIEGGQADTVLREKEIMSQVRHPFISNLVKTHQDTDFLYMLLDYAQGGELFNAIHADDHDGLPEENCQFYACVIAEALAYMHRRFIAFRDLKPENVVIDKSGYPVLIDFGYAKYIPEKSFTLCGTPNYLSPEMITSRGHSCSVDHWALGVITYEALTGLNPFFEEGMDQTTLYKSIVQDHYPYPDEASAIAADFIEKLLIKDPNQRLGSLAGGEDDLFAHEWLERFDLERLRKRELVAPWVPECRDALDTSNFADWSD</sequence>
<dbReference type="GO" id="GO:0004691">
    <property type="term" value="F:cAMP-dependent protein kinase activity"/>
    <property type="evidence" value="ECO:0007669"/>
    <property type="project" value="TreeGrafter"/>
</dbReference>
<dbReference type="OrthoDB" id="37858at2759"/>
<dbReference type="PaxDb" id="2850-Phatr11631"/>
<keyword evidence="10" id="KW-1185">Reference proteome</keyword>
<keyword evidence="3 6" id="KW-0547">Nucleotide-binding</keyword>